<sequence length="226" mass="24052">MKRRLAGSAVAGLVAASLLVTACSSDADGGDDGAAAPIEGADGAGEASGEPEPEEPTGDPTPEDDGIDRPEIRVADDLELIFEEPGTDDPVERAIILDSQRQFEAVFAQMTTQDVENSAVGFYTAGNALLEDGEALAEIMAENGSSAGVMRFYNYEVKNLEENSAVVEYCRDFSEVYDTDFETGEVVEEADPTATPTHYVTRVEINGIGVWQTHEKFAEAGDVKCS</sequence>
<evidence type="ECO:0000313" key="3">
    <source>
        <dbReference type="EMBL" id="MBB0229239.1"/>
    </source>
</evidence>
<reference evidence="4" key="1">
    <citation type="submission" date="2019-10" db="EMBL/GenBank/DDBJ databases">
        <title>Streptomyces sp. nov., a novel actinobacterium isolated from alkaline environment.</title>
        <authorList>
            <person name="Golinska P."/>
        </authorList>
    </citation>
    <scope>NUCLEOTIDE SEQUENCE [LARGE SCALE GENOMIC DNA]</scope>
    <source>
        <strain evidence="4">DSM 42108</strain>
    </source>
</reference>
<evidence type="ECO:0000256" key="1">
    <source>
        <dbReference type="SAM" id="MobiDB-lite"/>
    </source>
</evidence>
<feature type="chain" id="PRO_5038541105" description="Lipoprotein" evidence="2">
    <location>
        <begin position="23"/>
        <end position="226"/>
    </location>
</feature>
<feature type="compositionally biased region" description="Acidic residues" evidence="1">
    <location>
        <begin position="49"/>
        <end position="66"/>
    </location>
</feature>
<comment type="caution">
    <text evidence="3">The sequence shown here is derived from an EMBL/GenBank/DDBJ whole genome shotgun (WGS) entry which is preliminary data.</text>
</comment>
<protein>
    <recommendedName>
        <fullName evidence="5">Lipoprotein</fullName>
    </recommendedName>
</protein>
<feature type="region of interest" description="Disordered" evidence="1">
    <location>
        <begin position="24"/>
        <end position="69"/>
    </location>
</feature>
<evidence type="ECO:0008006" key="5">
    <source>
        <dbReference type="Google" id="ProtNLM"/>
    </source>
</evidence>
<name>A0A7W3XVW3_9ACTN</name>
<dbReference type="Proteomes" id="UP000530234">
    <property type="component" value="Unassembled WGS sequence"/>
</dbReference>
<organism evidence="3 4">
    <name type="scientific">Streptomyces calidiresistens</name>
    <dbReference type="NCBI Taxonomy" id="1485586"/>
    <lineage>
        <taxon>Bacteria</taxon>
        <taxon>Bacillati</taxon>
        <taxon>Actinomycetota</taxon>
        <taxon>Actinomycetes</taxon>
        <taxon>Kitasatosporales</taxon>
        <taxon>Streptomycetaceae</taxon>
        <taxon>Streptomyces</taxon>
    </lineage>
</organism>
<proteinExistence type="predicted"/>
<feature type="signal peptide" evidence="2">
    <location>
        <begin position="1"/>
        <end position="22"/>
    </location>
</feature>
<keyword evidence="2" id="KW-0732">Signal</keyword>
<dbReference type="AlphaFoldDB" id="A0A7W3XVW3"/>
<dbReference type="EMBL" id="VKHS01000100">
    <property type="protein sequence ID" value="MBB0229239.1"/>
    <property type="molecule type" value="Genomic_DNA"/>
</dbReference>
<evidence type="ECO:0000313" key="4">
    <source>
        <dbReference type="Proteomes" id="UP000530234"/>
    </source>
</evidence>
<keyword evidence="4" id="KW-1185">Reference proteome</keyword>
<dbReference type="PROSITE" id="PS51257">
    <property type="entry name" value="PROKAR_LIPOPROTEIN"/>
    <property type="match status" value="1"/>
</dbReference>
<dbReference type="RefSeq" id="WP_182661537.1">
    <property type="nucleotide sequence ID" value="NZ_VKHS01000100.1"/>
</dbReference>
<feature type="compositionally biased region" description="Low complexity" evidence="1">
    <location>
        <begin position="33"/>
        <end position="48"/>
    </location>
</feature>
<gene>
    <name evidence="3" type="ORF">FOE67_06870</name>
</gene>
<evidence type="ECO:0000256" key="2">
    <source>
        <dbReference type="SAM" id="SignalP"/>
    </source>
</evidence>
<accession>A0A7W3XVW3</accession>